<dbReference type="Gene3D" id="1.10.10.10">
    <property type="entry name" value="Winged helix-like DNA-binding domain superfamily/Winged helix DNA-binding domain"/>
    <property type="match status" value="1"/>
</dbReference>
<feature type="domain" description="RNA polymerase sigma-70 region 2" evidence="3">
    <location>
        <begin position="24"/>
        <end position="72"/>
    </location>
</feature>
<keyword evidence="2" id="KW-0804">Transcription</keyword>
<evidence type="ECO:0000313" key="4">
    <source>
        <dbReference type="EMBL" id="RIL42404.1"/>
    </source>
</evidence>
<protein>
    <submittedName>
        <fullName evidence="4">Sigma-70 family RNA polymerase sigma factor</fullName>
    </submittedName>
</protein>
<proteinExistence type="predicted"/>
<dbReference type="RefSeq" id="WP_107528090.1">
    <property type="nucleotide sequence ID" value="NZ_CP069082.1"/>
</dbReference>
<dbReference type="SUPFAM" id="SSF46894">
    <property type="entry name" value="C-terminal effector domain of the bipartite response regulators"/>
    <property type="match status" value="1"/>
</dbReference>
<gene>
    <name evidence="4" type="ORF">BUZ01_09435</name>
</gene>
<evidence type="ECO:0000259" key="3">
    <source>
        <dbReference type="Pfam" id="PF04542"/>
    </source>
</evidence>
<sequence length="154" mass="18740">MIESKLTEYNYIIATLLNKYHIKYNYDEFAQLLFIRMWELIQEYNPNQQMSLKTFLFTRLNFYLIDLFRSIKKTEPIDFNTITLDSQIHESSLEQLSCYNHFLTTLSRKEQYWLKLKLAGYKQKELAKFLNCSISTLKNYQKSIKIKYLSYYTK</sequence>
<dbReference type="InterPro" id="IPR014284">
    <property type="entry name" value="RNA_pol_sigma-70_dom"/>
</dbReference>
<dbReference type="NCBIfam" id="TIGR02937">
    <property type="entry name" value="sigma70-ECF"/>
    <property type="match status" value="1"/>
</dbReference>
<name>A0A2T4SXQ8_STAGA</name>
<dbReference type="InterPro" id="IPR016032">
    <property type="entry name" value="Sig_transdc_resp-reg_C-effctor"/>
</dbReference>
<evidence type="ECO:0000256" key="2">
    <source>
        <dbReference type="ARBA" id="ARBA00023163"/>
    </source>
</evidence>
<reference evidence="4 5" key="1">
    <citation type="journal article" date="2016" name="Front. Microbiol.">
        <title>Comprehensive Phylogenetic Analysis of Bovine Non-aureus Staphylococci Species Based on Whole-Genome Sequencing.</title>
        <authorList>
            <person name="Naushad S."/>
            <person name="Barkema H.W."/>
            <person name="Luby C."/>
            <person name="Condas L.A."/>
            <person name="Nobrega D.B."/>
            <person name="Carson D.A."/>
            <person name="De Buck J."/>
        </authorList>
    </citation>
    <scope>NUCLEOTIDE SEQUENCE [LARGE SCALE GENOMIC DNA]</scope>
    <source>
        <strain evidence="4 5">SNUC 1388</strain>
    </source>
</reference>
<dbReference type="Proteomes" id="UP000283576">
    <property type="component" value="Unassembled WGS sequence"/>
</dbReference>
<dbReference type="GO" id="GO:0003700">
    <property type="term" value="F:DNA-binding transcription factor activity"/>
    <property type="evidence" value="ECO:0007669"/>
    <property type="project" value="InterPro"/>
</dbReference>
<dbReference type="GeneID" id="93844873"/>
<dbReference type="Pfam" id="PF04542">
    <property type="entry name" value="Sigma70_r2"/>
    <property type="match status" value="1"/>
</dbReference>
<dbReference type="InterPro" id="IPR036388">
    <property type="entry name" value="WH-like_DNA-bd_sf"/>
</dbReference>
<evidence type="ECO:0000256" key="1">
    <source>
        <dbReference type="ARBA" id="ARBA00023015"/>
    </source>
</evidence>
<organism evidence="4 5">
    <name type="scientific">Staphylococcus gallinarum</name>
    <dbReference type="NCBI Taxonomy" id="1293"/>
    <lineage>
        <taxon>Bacteria</taxon>
        <taxon>Bacillati</taxon>
        <taxon>Bacillota</taxon>
        <taxon>Bacilli</taxon>
        <taxon>Bacillales</taxon>
        <taxon>Staphylococcaceae</taxon>
        <taxon>Staphylococcus</taxon>
    </lineage>
</organism>
<accession>A0A2T4SXQ8</accession>
<dbReference type="AlphaFoldDB" id="A0A2T4SXQ8"/>
<dbReference type="InterPro" id="IPR007627">
    <property type="entry name" value="RNA_pol_sigma70_r2"/>
</dbReference>
<dbReference type="GO" id="GO:0003677">
    <property type="term" value="F:DNA binding"/>
    <property type="evidence" value="ECO:0007669"/>
    <property type="project" value="InterPro"/>
</dbReference>
<keyword evidence="1" id="KW-0805">Transcription regulation</keyword>
<evidence type="ECO:0000313" key="5">
    <source>
        <dbReference type="Proteomes" id="UP000283576"/>
    </source>
</evidence>
<comment type="caution">
    <text evidence="4">The sequence shown here is derived from an EMBL/GenBank/DDBJ whole genome shotgun (WGS) entry which is preliminary data.</text>
</comment>
<dbReference type="GO" id="GO:0006352">
    <property type="term" value="P:DNA-templated transcription initiation"/>
    <property type="evidence" value="ECO:0007669"/>
    <property type="project" value="InterPro"/>
</dbReference>
<dbReference type="EMBL" id="QXRZ01000005">
    <property type="protein sequence ID" value="RIL42404.1"/>
    <property type="molecule type" value="Genomic_DNA"/>
</dbReference>